<proteinExistence type="predicted"/>
<evidence type="ECO:0008006" key="3">
    <source>
        <dbReference type="Google" id="ProtNLM"/>
    </source>
</evidence>
<evidence type="ECO:0000313" key="1">
    <source>
        <dbReference type="EMBL" id="CBA62941.1"/>
    </source>
</evidence>
<gene>
    <name evidence="1" type="ordered locus">CD196_1536</name>
</gene>
<evidence type="ECO:0000313" key="2">
    <source>
        <dbReference type="Proteomes" id="UP000002068"/>
    </source>
</evidence>
<protein>
    <recommendedName>
        <fullName evidence="3">Spore coat assembly protein</fullName>
    </recommendedName>
</protein>
<accession>A0A0H3N370</accession>
<dbReference type="Proteomes" id="UP000002068">
    <property type="component" value="Chromosome"/>
</dbReference>
<name>A0A0H3N370_CLODC</name>
<dbReference type="InterPro" id="IPR048150">
    <property type="entry name" value="Spore_exo_CotA-like"/>
</dbReference>
<reference evidence="1 2" key="1">
    <citation type="journal article" date="2009" name="Genome Biol.">
        <title>Comparative genome and phenotypic analysis of Clostridium difficile 027 strains provides insight into the evolution of a hypervirulent bacterium.</title>
        <authorList>
            <person name="Stabler R.A."/>
            <person name="He M."/>
            <person name="Dawson L."/>
            <person name="Martin M."/>
            <person name="Valiente E."/>
            <person name="Corton C."/>
            <person name="Lawley T.D."/>
            <person name="Sebaihia M."/>
            <person name="Quail M.A."/>
            <person name="Rose G."/>
            <person name="Gerding D.N."/>
            <person name="Gibert M."/>
            <person name="Popoff M.R."/>
            <person name="Parkhill J."/>
            <person name="Dougan G."/>
            <person name="Wren B.W."/>
        </authorList>
    </citation>
    <scope>NUCLEOTIDE SEQUENCE [LARGE SCALE GENOMIC DNA]</scope>
    <source>
        <strain evidence="1 2">CD196</strain>
    </source>
</reference>
<dbReference type="EMBL" id="FN538970">
    <property type="protein sequence ID" value="CBA62941.1"/>
    <property type="molecule type" value="Genomic_DNA"/>
</dbReference>
<sequence length="308" mass="34376">MYLVENNKCREDFRFTQEYEEDYPNTNERYYENYQVADRYYNYPNKYKEPKIKQCCCKKSMREALELLRYDALRPFVNFNQFAFISDFFIVGANLVGIDLSAPPKDNLSGLDGTFERFSACNCDLIDIAGRVSYPIPVPLTLEGLINTIGTIPGVAELIALIDAVIPPTIDLGAILDAILAAIIDFILAASTPLANVDLASLCNLKAVAFDITPADYEDFIASLGYYLDKKHYKECNCNCDCDDCCCNKGILDNLYMSNINNQVTVVAGSLVLTGVEVLGKKNDVIVLGNSNDSRIYFVCVDSIDYIA</sequence>
<dbReference type="NCBIfam" id="NF041648">
    <property type="entry name" value="spore_exo_CotA"/>
    <property type="match status" value="1"/>
</dbReference>
<organism evidence="1 2">
    <name type="scientific">Clostridioides difficile (strain CD196)</name>
    <name type="common">Peptoclostridium difficile</name>
    <dbReference type="NCBI Taxonomy" id="645462"/>
    <lineage>
        <taxon>Bacteria</taxon>
        <taxon>Bacillati</taxon>
        <taxon>Bacillota</taxon>
        <taxon>Clostridia</taxon>
        <taxon>Peptostreptococcales</taxon>
        <taxon>Peptostreptococcaceae</taxon>
        <taxon>Clostridioides</taxon>
    </lineage>
</organism>
<dbReference type="AlphaFoldDB" id="A0A0H3N370"/>
<dbReference type="KEGG" id="cdc:CD196_1536"/>
<dbReference type="HOGENOM" id="CLU_911695_0_0_9"/>